<dbReference type="EMBL" id="BAABJZ010000021">
    <property type="protein sequence ID" value="GAA4881599.1"/>
    <property type="molecule type" value="Genomic_DNA"/>
</dbReference>
<gene>
    <name evidence="1" type="ORF">GCM10023333_14660</name>
</gene>
<dbReference type="Proteomes" id="UP001499988">
    <property type="component" value="Unassembled WGS sequence"/>
</dbReference>
<accession>A0ABP9ENQ8</accession>
<reference evidence="2" key="1">
    <citation type="journal article" date="2019" name="Int. J. Syst. Evol. Microbiol.">
        <title>The Global Catalogue of Microorganisms (GCM) 10K type strain sequencing project: providing services to taxonomists for standard genome sequencing and annotation.</title>
        <authorList>
            <consortium name="The Broad Institute Genomics Platform"/>
            <consortium name="The Broad Institute Genome Sequencing Center for Infectious Disease"/>
            <person name="Wu L."/>
            <person name="Ma J."/>
        </authorList>
    </citation>
    <scope>NUCLEOTIDE SEQUENCE [LARGE SCALE GENOMIC DNA]</scope>
    <source>
        <strain evidence="2">JCM 18401</strain>
    </source>
</reference>
<organism evidence="1 2">
    <name type="scientific">Ferrimonas pelagia</name>
    <dbReference type="NCBI Taxonomy" id="1177826"/>
    <lineage>
        <taxon>Bacteria</taxon>
        <taxon>Pseudomonadati</taxon>
        <taxon>Pseudomonadota</taxon>
        <taxon>Gammaproteobacteria</taxon>
        <taxon>Alteromonadales</taxon>
        <taxon>Ferrimonadaceae</taxon>
        <taxon>Ferrimonas</taxon>
    </lineage>
</organism>
<evidence type="ECO:0000313" key="2">
    <source>
        <dbReference type="Proteomes" id="UP001499988"/>
    </source>
</evidence>
<name>A0ABP9ENQ8_9GAMM</name>
<dbReference type="RefSeq" id="WP_345334699.1">
    <property type="nucleotide sequence ID" value="NZ_BAABJZ010000021.1"/>
</dbReference>
<comment type="caution">
    <text evidence="1">The sequence shown here is derived from an EMBL/GenBank/DDBJ whole genome shotgun (WGS) entry which is preliminary data.</text>
</comment>
<evidence type="ECO:0000313" key="1">
    <source>
        <dbReference type="EMBL" id="GAA4881599.1"/>
    </source>
</evidence>
<keyword evidence="2" id="KW-1185">Reference proteome</keyword>
<proteinExistence type="predicted"/>
<sequence>MSNQHQEKYEQEANFLPEDPLLFYDHVSETTQQEAEHLLLPHLYTLNNLYLKSGNAAYLFEADHLAGYFSMYLPPEIQKNFRQVTQRIARGEEVSGLLLPSTLRKEASKGLDSDVLLMSVWLLVEECGNTIQEAAARTYQRFESYCRANSWGYNAKTLAADFSKRREEIGLLIQQTRQAIDANPGYRPLENANAFEAQFSPLNECSEHHTHTIALNRHSGS</sequence>
<protein>
    <submittedName>
        <fullName evidence="1">Uncharacterized protein</fullName>
    </submittedName>
</protein>